<dbReference type="Gene3D" id="3.40.50.360">
    <property type="match status" value="1"/>
</dbReference>
<dbReference type="InterPro" id="IPR052200">
    <property type="entry name" value="Protoporphyrinogen_IX_DH"/>
</dbReference>
<accession>A0A8J7L397</accession>
<comment type="caution">
    <text evidence="2">The sequence shown here is derived from an EMBL/GenBank/DDBJ whole genome shotgun (WGS) entry which is preliminary data.</text>
</comment>
<protein>
    <submittedName>
        <fullName evidence="2">Flavodoxin</fullName>
    </submittedName>
</protein>
<evidence type="ECO:0000313" key="2">
    <source>
        <dbReference type="EMBL" id="MBH1942113.1"/>
    </source>
</evidence>
<name>A0A8J7L397_9FIRM</name>
<dbReference type="GO" id="GO:0009055">
    <property type="term" value="F:electron transfer activity"/>
    <property type="evidence" value="ECO:0007669"/>
    <property type="project" value="InterPro"/>
</dbReference>
<evidence type="ECO:0000259" key="1">
    <source>
        <dbReference type="Pfam" id="PF12724"/>
    </source>
</evidence>
<keyword evidence="3" id="KW-1185">Reference proteome</keyword>
<feature type="domain" description="Flavodoxin" evidence="1">
    <location>
        <begin position="8"/>
        <end position="134"/>
    </location>
</feature>
<dbReference type="EMBL" id="JAEAGR010000017">
    <property type="protein sequence ID" value="MBH1942113.1"/>
    <property type="molecule type" value="Genomic_DNA"/>
</dbReference>
<dbReference type="GO" id="GO:0006783">
    <property type="term" value="P:heme biosynthetic process"/>
    <property type="evidence" value="ECO:0007669"/>
    <property type="project" value="TreeGrafter"/>
</dbReference>
<dbReference type="InterPro" id="IPR026816">
    <property type="entry name" value="Flavodoxin_dom"/>
</dbReference>
<dbReference type="GO" id="GO:0010181">
    <property type="term" value="F:FMN binding"/>
    <property type="evidence" value="ECO:0007669"/>
    <property type="project" value="InterPro"/>
</dbReference>
<dbReference type="AlphaFoldDB" id="A0A8J7L397"/>
<dbReference type="Pfam" id="PF12724">
    <property type="entry name" value="Flavodoxin_5"/>
    <property type="match status" value="1"/>
</dbReference>
<gene>
    <name evidence="2" type="ORF">I5677_14520</name>
</gene>
<reference evidence="2" key="1">
    <citation type="submission" date="2020-12" db="EMBL/GenBank/DDBJ databases">
        <title>M. sibirica DSM 26468T genome.</title>
        <authorList>
            <person name="Thieme N."/>
            <person name="Rettenmaier R."/>
            <person name="Zverlov V."/>
            <person name="Liebl W."/>
        </authorList>
    </citation>
    <scope>NUCLEOTIDE SEQUENCE</scope>
    <source>
        <strain evidence="2">DSM 26468</strain>
    </source>
</reference>
<dbReference type="PANTHER" id="PTHR38030">
    <property type="entry name" value="PROTOPORPHYRINOGEN IX DEHYDROGENASE [MENAQUINONE]"/>
    <property type="match status" value="1"/>
</dbReference>
<dbReference type="InterPro" id="IPR029039">
    <property type="entry name" value="Flavoprotein-like_sf"/>
</dbReference>
<proteinExistence type="predicted"/>
<dbReference type="InterPro" id="IPR001226">
    <property type="entry name" value="Flavodoxin_CS"/>
</dbReference>
<dbReference type="RefSeq" id="WP_197662359.1">
    <property type="nucleotide sequence ID" value="NZ_JAEAGR010000017.1"/>
</dbReference>
<evidence type="ECO:0000313" key="3">
    <source>
        <dbReference type="Proteomes" id="UP000623269"/>
    </source>
</evidence>
<dbReference type="PROSITE" id="PS00201">
    <property type="entry name" value="FLAVODOXIN"/>
    <property type="match status" value="1"/>
</dbReference>
<organism evidence="2 3">
    <name type="scientific">Mobilitalea sibirica</name>
    <dbReference type="NCBI Taxonomy" id="1462919"/>
    <lineage>
        <taxon>Bacteria</taxon>
        <taxon>Bacillati</taxon>
        <taxon>Bacillota</taxon>
        <taxon>Clostridia</taxon>
        <taxon>Lachnospirales</taxon>
        <taxon>Lachnospiraceae</taxon>
        <taxon>Mobilitalea</taxon>
    </lineage>
</organism>
<dbReference type="Proteomes" id="UP000623269">
    <property type="component" value="Unassembled WGS sequence"/>
</dbReference>
<sequence length="178" mass="20622">MYNNRKAVVIYRSKTGFTKNYAQWLAQDLNCELINGKKVKISDLQGYDTIIYGAGLYAAGISGIKLITKNYEQLKDKNLHVFAVGATPVREETTEELKNMNFTEEQRKKIHFYYLRGGFDYTRLSPLYRFLMTLKKLQLKKVKNPDADVNGMLASYDHPLDFTKKKYIEPIVNEVMNS</sequence>
<dbReference type="PANTHER" id="PTHR38030:SF2">
    <property type="entry name" value="PROTOPORPHYRINOGEN IX DEHYDROGENASE [QUINONE]"/>
    <property type="match status" value="1"/>
</dbReference>
<dbReference type="SUPFAM" id="SSF52218">
    <property type="entry name" value="Flavoproteins"/>
    <property type="match status" value="1"/>
</dbReference>
<dbReference type="GO" id="GO:0070819">
    <property type="term" value="F:menaquinone-dependent protoporphyrinogen oxidase activity"/>
    <property type="evidence" value="ECO:0007669"/>
    <property type="project" value="TreeGrafter"/>
</dbReference>